<organism evidence="1 2">
    <name type="scientific">Ricinus communis</name>
    <name type="common">Castor bean</name>
    <dbReference type="NCBI Taxonomy" id="3988"/>
    <lineage>
        <taxon>Eukaryota</taxon>
        <taxon>Viridiplantae</taxon>
        <taxon>Streptophyta</taxon>
        <taxon>Embryophyta</taxon>
        <taxon>Tracheophyta</taxon>
        <taxon>Spermatophyta</taxon>
        <taxon>Magnoliopsida</taxon>
        <taxon>eudicotyledons</taxon>
        <taxon>Gunneridae</taxon>
        <taxon>Pentapetalae</taxon>
        <taxon>rosids</taxon>
        <taxon>fabids</taxon>
        <taxon>Malpighiales</taxon>
        <taxon>Euphorbiaceae</taxon>
        <taxon>Acalyphoideae</taxon>
        <taxon>Acalypheae</taxon>
        <taxon>Ricinus</taxon>
    </lineage>
</organism>
<proteinExistence type="predicted"/>
<keyword evidence="2" id="KW-1185">Reference proteome</keyword>
<accession>B9SZG1</accession>
<reference evidence="2" key="1">
    <citation type="journal article" date="2010" name="Nat. Biotechnol.">
        <title>Draft genome sequence of the oilseed species Ricinus communis.</title>
        <authorList>
            <person name="Chan A.P."/>
            <person name="Crabtree J."/>
            <person name="Zhao Q."/>
            <person name="Lorenzi H."/>
            <person name="Orvis J."/>
            <person name="Puiu D."/>
            <person name="Melake-Berhan A."/>
            <person name="Jones K.M."/>
            <person name="Redman J."/>
            <person name="Chen G."/>
            <person name="Cahoon E.B."/>
            <person name="Gedil M."/>
            <person name="Stanke M."/>
            <person name="Haas B.J."/>
            <person name="Wortman J.R."/>
            <person name="Fraser-Liggett C.M."/>
            <person name="Ravel J."/>
            <person name="Rabinowicz P.D."/>
        </authorList>
    </citation>
    <scope>NUCLEOTIDE SEQUENCE [LARGE SCALE GENOMIC DNA]</scope>
    <source>
        <strain evidence="2">cv. Hale</strain>
    </source>
</reference>
<dbReference type="EMBL" id="EQ974276">
    <property type="protein sequence ID" value="EEF31000.1"/>
    <property type="molecule type" value="Genomic_DNA"/>
</dbReference>
<dbReference type="AlphaFoldDB" id="B9SZG1"/>
<evidence type="ECO:0008006" key="3">
    <source>
        <dbReference type="Google" id="ProtNLM"/>
    </source>
</evidence>
<evidence type="ECO:0000313" key="2">
    <source>
        <dbReference type="Proteomes" id="UP000008311"/>
    </source>
</evidence>
<protein>
    <recommendedName>
        <fullName evidence="3">Reverse transcriptase zinc-binding domain-containing protein</fullName>
    </recommendedName>
</protein>
<gene>
    <name evidence="1" type="ORF">RCOM_0645160</name>
</gene>
<name>B9SZG1_RICCO</name>
<evidence type="ECO:0000313" key="1">
    <source>
        <dbReference type="EMBL" id="EEF31000.1"/>
    </source>
</evidence>
<dbReference type="Proteomes" id="UP000008311">
    <property type="component" value="Unassembled WGS sequence"/>
</dbReference>
<dbReference type="InParanoid" id="B9SZG1"/>
<sequence>MHDRLLTNGERFRQHLVDIENCPLCHDRNDSTIYVLRDCGMALKLWSKLVPHDSLELLLLHGFEGMAIL</sequence>